<keyword evidence="5 6" id="KW-0472">Membrane</keyword>
<accession>A0ABQ2A8T7</accession>
<feature type="domain" description="VTT" evidence="7">
    <location>
        <begin position="43"/>
        <end position="161"/>
    </location>
</feature>
<sequence>MLISNLLSYMTEENLNEWMERFRSWGPLPGIFLTFLKSFIPPLPTAVIVGVNAAAYGLWFGFLYSWIGLIAGCMTTFLIVRAIASHPYFLRWAERPKVQKSLTWARRNAFSFVFILSMMPLGPFALVNTAAAIVRMPKLAFFFAIAGGKAIMVLAVSYVGHDLGRFIERPYELLYVVGFLALSFWGSRKAEAYFTRSSSE</sequence>
<proteinExistence type="inferred from homology"/>
<evidence type="ECO:0000256" key="5">
    <source>
        <dbReference type="ARBA" id="ARBA00023136"/>
    </source>
</evidence>
<dbReference type="Proteomes" id="UP000605427">
    <property type="component" value="Unassembled WGS sequence"/>
</dbReference>
<organism evidence="8 9">
    <name type="scientific">Saccharibacillus endophyticus</name>
    <dbReference type="NCBI Taxonomy" id="2060666"/>
    <lineage>
        <taxon>Bacteria</taxon>
        <taxon>Bacillati</taxon>
        <taxon>Bacillota</taxon>
        <taxon>Bacilli</taxon>
        <taxon>Bacillales</taxon>
        <taxon>Paenibacillaceae</taxon>
        <taxon>Saccharibacillus</taxon>
    </lineage>
</organism>
<feature type="transmembrane region" description="Helical" evidence="6">
    <location>
        <begin position="139"/>
        <end position="159"/>
    </location>
</feature>
<dbReference type="InterPro" id="IPR032816">
    <property type="entry name" value="VTT_dom"/>
</dbReference>
<name>A0ABQ2A8T7_9BACL</name>
<feature type="transmembrane region" description="Helical" evidence="6">
    <location>
        <begin position="66"/>
        <end position="89"/>
    </location>
</feature>
<dbReference type="InterPro" id="IPR015414">
    <property type="entry name" value="TMEM64"/>
</dbReference>
<comment type="caution">
    <text evidence="8">The sequence shown here is derived from an EMBL/GenBank/DDBJ whole genome shotgun (WGS) entry which is preliminary data.</text>
</comment>
<dbReference type="PANTHER" id="PTHR12677">
    <property type="entry name" value="GOLGI APPARATUS MEMBRANE PROTEIN TVP38-RELATED"/>
    <property type="match status" value="1"/>
</dbReference>
<dbReference type="EMBL" id="BMDD01000007">
    <property type="protein sequence ID" value="GGH86487.1"/>
    <property type="molecule type" value="Genomic_DNA"/>
</dbReference>
<evidence type="ECO:0000256" key="4">
    <source>
        <dbReference type="ARBA" id="ARBA00022989"/>
    </source>
</evidence>
<comment type="subcellular location">
    <subcellularLocation>
        <location evidence="1 6">Cell membrane</location>
        <topology evidence="1 6">Multi-pass membrane protein</topology>
    </subcellularLocation>
</comment>
<protein>
    <recommendedName>
        <fullName evidence="6">TVP38/TMEM64 family membrane protein</fullName>
    </recommendedName>
</protein>
<dbReference type="RefSeq" id="WP_172246338.1">
    <property type="nucleotide sequence ID" value="NZ_BMDD01000007.1"/>
</dbReference>
<evidence type="ECO:0000256" key="3">
    <source>
        <dbReference type="ARBA" id="ARBA00022692"/>
    </source>
</evidence>
<keyword evidence="3 6" id="KW-0812">Transmembrane</keyword>
<dbReference type="Pfam" id="PF09335">
    <property type="entry name" value="VTT_dom"/>
    <property type="match status" value="1"/>
</dbReference>
<feature type="transmembrane region" description="Helical" evidence="6">
    <location>
        <begin position="39"/>
        <end position="59"/>
    </location>
</feature>
<evidence type="ECO:0000313" key="8">
    <source>
        <dbReference type="EMBL" id="GGH86487.1"/>
    </source>
</evidence>
<dbReference type="PANTHER" id="PTHR12677:SF55">
    <property type="entry name" value="UNDECAPRENYL PHOSPHATE TRANSPORTER SAOUHSC_00901-RELATED"/>
    <property type="match status" value="1"/>
</dbReference>
<gene>
    <name evidence="8" type="primary">yhjE</name>
    <name evidence="8" type="ORF">GCM10007362_46380</name>
</gene>
<evidence type="ECO:0000256" key="1">
    <source>
        <dbReference type="ARBA" id="ARBA00004651"/>
    </source>
</evidence>
<keyword evidence="9" id="KW-1185">Reference proteome</keyword>
<comment type="similarity">
    <text evidence="6">Belongs to the TVP38/TMEM64 family.</text>
</comment>
<evidence type="ECO:0000256" key="2">
    <source>
        <dbReference type="ARBA" id="ARBA00022475"/>
    </source>
</evidence>
<evidence type="ECO:0000256" key="6">
    <source>
        <dbReference type="RuleBase" id="RU366058"/>
    </source>
</evidence>
<evidence type="ECO:0000313" key="9">
    <source>
        <dbReference type="Proteomes" id="UP000605427"/>
    </source>
</evidence>
<keyword evidence="4 6" id="KW-1133">Transmembrane helix</keyword>
<feature type="transmembrane region" description="Helical" evidence="6">
    <location>
        <begin position="109"/>
        <end position="127"/>
    </location>
</feature>
<keyword evidence="2 6" id="KW-1003">Cell membrane</keyword>
<reference evidence="9" key="1">
    <citation type="journal article" date="2019" name="Int. J. Syst. Evol. Microbiol.">
        <title>The Global Catalogue of Microorganisms (GCM) 10K type strain sequencing project: providing services to taxonomists for standard genome sequencing and annotation.</title>
        <authorList>
            <consortium name="The Broad Institute Genomics Platform"/>
            <consortium name="The Broad Institute Genome Sequencing Center for Infectious Disease"/>
            <person name="Wu L."/>
            <person name="Ma J."/>
        </authorList>
    </citation>
    <scope>NUCLEOTIDE SEQUENCE [LARGE SCALE GENOMIC DNA]</scope>
    <source>
        <strain evidence="9">CCM 8702</strain>
    </source>
</reference>
<feature type="transmembrane region" description="Helical" evidence="6">
    <location>
        <begin position="171"/>
        <end position="187"/>
    </location>
</feature>
<evidence type="ECO:0000259" key="7">
    <source>
        <dbReference type="Pfam" id="PF09335"/>
    </source>
</evidence>